<dbReference type="Proteomes" id="UP000530320">
    <property type="component" value="Unassembled WGS sequence"/>
</dbReference>
<proteinExistence type="predicted"/>
<name>A0A7W4K1N6_9PROT</name>
<dbReference type="EMBL" id="JABEQP010000009">
    <property type="protein sequence ID" value="MBB2198542.1"/>
    <property type="molecule type" value="Genomic_DNA"/>
</dbReference>
<dbReference type="RefSeq" id="WP_183009680.1">
    <property type="nucleotide sequence ID" value="NZ_JABEQP010000009.1"/>
</dbReference>
<comment type="caution">
    <text evidence="1">The sequence shown here is derived from an EMBL/GenBank/DDBJ whole genome shotgun (WGS) entry which is preliminary data.</text>
</comment>
<dbReference type="AlphaFoldDB" id="A0A7W4K1N6"/>
<sequence length="88" mass="9787">MNNSRSYNPLDRISAICAWENGTDVVMGQIAEILEDDAWLLDLSALLAERQKAQNTDGIMAAEEMSISSLFLADNDRYTFQGLKIESS</sequence>
<protein>
    <submittedName>
        <fullName evidence="1">Uncharacterized protein</fullName>
    </submittedName>
</protein>
<evidence type="ECO:0000313" key="1">
    <source>
        <dbReference type="EMBL" id="MBB2198542.1"/>
    </source>
</evidence>
<accession>A0A7W4K1N6</accession>
<organism evidence="1 2">
    <name type="scientific">Gluconacetobacter dulcium</name>
    <dbReference type="NCBI Taxonomy" id="2729096"/>
    <lineage>
        <taxon>Bacteria</taxon>
        <taxon>Pseudomonadati</taxon>
        <taxon>Pseudomonadota</taxon>
        <taxon>Alphaproteobacteria</taxon>
        <taxon>Acetobacterales</taxon>
        <taxon>Acetobacteraceae</taxon>
        <taxon>Gluconacetobacter</taxon>
    </lineage>
</organism>
<gene>
    <name evidence="1" type="ORF">HLH44_13940</name>
</gene>
<evidence type="ECO:0000313" key="2">
    <source>
        <dbReference type="Proteomes" id="UP000530320"/>
    </source>
</evidence>
<reference evidence="1 2" key="1">
    <citation type="submission" date="2020-04" db="EMBL/GenBank/DDBJ databases">
        <title>Description of novel Gluconacetobacter.</title>
        <authorList>
            <person name="Sombolestani A."/>
        </authorList>
    </citation>
    <scope>NUCLEOTIDE SEQUENCE [LARGE SCALE GENOMIC DNA]</scope>
    <source>
        <strain evidence="1 2">LMG 22058</strain>
    </source>
</reference>